<gene>
    <name evidence="2" type="ORF">RXV94_12565</name>
</gene>
<reference evidence="2 3" key="1">
    <citation type="submission" date="2023-10" db="EMBL/GenBank/DDBJ databases">
        <title>Marimonas sp. nov. isolated from tidal mud flat.</title>
        <authorList>
            <person name="Jaincy N.J."/>
            <person name="Srinivasan S."/>
            <person name="Lee S.-S."/>
        </authorList>
    </citation>
    <scope>NUCLEOTIDE SEQUENCE [LARGE SCALE GENOMIC DNA]</scope>
    <source>
        <strain evidence="2 3">MJ-SS3</strain>
    </source>
</reference>
<proteinExistence type="predicted"/>
<feature type="signal peptide" evidence="1">
    <location>
        <begin position="1"/>
        <end position="24"/>
    </location>
</feature>
<dbReference type="PROSITE" id="PS51257">
    <property type="entry name" value="PROKAR_LIPOPROTEIN"/>
    <property type="match status" value="1"/>
</dbReference>
<evidence type="ECO:0008006" key="4">
    <source>
        <dbReference type="Google" id="ProtNLM"/>
    </source>
</evidence>
<keyword evidence="1" id="KW-0732">Signal</keyword>
<name>A0ABU3U9J5_9FLAO</name>
<keyword evidence="3" id="KW-1185">Reference proteome</keyword>
<organism evidence="2 3">
    <name type="scientific">Gilvirhabdus luticola</name>
    <dbReference type="NCBI Taxonomy" id="3079858"/>
    <lineage>
        <taxon>Bacteria</taxon>
        <taxon>Pseudomonadati</taxon>
        <taxon>Bacteroidota</taxon>
        <taxon>Flavobacteriia</taxon>
        <taxon>Flavobacteriales</taxon>
        <taxon>Flavobacteriaceae</taxon>
        <taxon>Gilvirhabdus</taxon>
    </lineage>
</organism>
<feature type="chain" id="PRO_5045292380" description="DUF2846 domain-containing protein" evidence="1">
    <location>
        <begin position="25"/>
        <end position="151"/>
    </location>
</feature>
<protein>
    <recommendedName>
        <fullName evidence="4">DUF2846 domain-containing protein</fullName>
    </recommendedName>
</protein>
<accession>A0ABU3U9J5</accession>
<dbReference type="Proteomes" id="UP001268651">
    <property type="component" value="Unassembled WGS sequence"/>
</dbReference>
<evidence type="ECO:0000313" key="2">
    <source>
        <dbReference type="EMBL" id="MDU8886994.1"/>
    </source>
</evidence>
<dbReference type="RefSeq" id="WP_316663092.1">
    <property type="nucleotide sequence ID" value="NZ_JAWHTF010000008.1"/>
</dbReference>
<dbReference type="EMBL" id="JAWHTF010000008">
    <property type="protein sequence ID" value="MDU8886994.1"/>
    <property type="molecule type" value="Genomic_DNA"/>
</dbReference>
<sequence length="151" mass="17119">MKNFISAFGLIFLLLGCASTTQYAQHSDSNKNGNNYNNETMAQIYVLRPSSFGSAITFKIYEGEKFIGELGPKSYLSWQVDPAIGEIKVISKSENYSMLLVTPEVGKTYFIKQKVKMGWIMARTDLEWLTEKEALDMLKKLKAPKTPNFIQ</sequence>
<evidence type="ECO:0000256" key="1">
    <source>
        <dbReference type="SAM" id="SignalP"/>
    </source>
</evidence>
<comment type="caution">
    <text evidence="2">The sequence shown here is derived from an EMBL/GenBank/DDBJ whole genome shotgun (WGS) entry which is preliminary data.</text>
</comment>
<evidence type="ECO:0000313" key="3">
    <source>
        <dbReference type="Proteomes" id="UP001268651"/>
    </source>
</evidence>